<evidence type="ECO:0000256" key="3">
    <source>
        <dbReference type="ARBA" id="ARBA00004496"/>
    </source>
</evidence>
<dbReference type="InterPro" id="IPR050482">
    <property type="entry name" value="Sensor_HK_TwoCompSys"/>
</dbReference>
<proteinExistence type="predicted"/>
<keyword evidence="23" id="KW-1185">Reference proteome</keyword>
<evidence type="ECO:0000256" key="17">
    <source>
        <dbReference type="ARBA" id="ARBA00024827"/>
    </source>
</evidence>
<dbReference type="SMART" id="SM00028">
    <property type="entry name" value="TPR"/>
    <property type="match status" value="6"/>
</dbReference>
<evidence type="ECO:0000256" key="8">
    <source>
        <dbReference type="ARBA" id="ARBA00022553"/>
    </source>
</evidence>
<evidence type="ECO:0000256" key="10">
    <source>
        <dbReference type="ARBA" id="ARBA00022723"/>
    </source>
</evidence>
<dbReference type="SUPFAM" id="SSF48452">
    <property type="entry name" value="TPR-like"/>
    <property type="match status" value="2"/>
</dbReference>
<feature type="coiled-coil region" evidence="19">
    <location>
        <begin position="320"/>
        <end position="347"/>
    </location>
</feature>
<keyword evidence="6" id="KW-0004">4Fe-4S</keyword>
<evidence type="ECO:0000256" key="12">
    <source>
        <dbReference type="ARBA" id="ARBA00022777"/>
    </source>
</evidence>
<name>A0ABQ2HIQ3_9BACT</name>
<keyword evidence="20" id="KW-0812">Transmembrane</keyword>
<feature type="transmembrane region" description="Helical" evidence="20">
    <location>
        <begin position="360"/>
        <end position="377"/>
    </location>
</feature>
<dbReference type="InterPro" id="IPR003594">
    <property type="entry name" value="HATPase_dom"/>
</dbReference>
<comment type="catalytic activity">
    <reaction evidence="1">
        <text>ATP + protein L-histidine = ADP + protein N-phospho-L-histidine.</text>
        <dbReference type="EC" id="2.7.13.3"/>
    </reaction>
</comment>
<dbReference type="InterPro" id="IPR019734">
    <property type="entry name" value="TPR_rpt"/>
</dbReference>
<evidence type="ECO:0000256" key="11">
    <source>
        <dbReference type="ARBA" id="ARBA00022741"/>
    </source>
</evidence>
<keyword evidence="16" id="KW-0411">Iron-sulfur</keyword>
<feature type="domain" description="Histidine kinase" evidence="21">
    <location>
        <begin position="448"/>
        <end position="640"/>
    </location>
</feature>
<evidence type="ECO:0000256" key="16">
    <source>
        <dbReference type="ARBA" id="ARBA00023014"/>
    </source>
</evidence>
<evidence type="ECO:0000313" key="22">
    <source>
        <dbReference type="EMBL" id="GGM82724.1"/>
    </source>
</evidence>
<dbReference type="EMBL" id="BMLI01000001">
    <property type="protein sequence ID" value="GGM82724.1"/>
    <property type="molecule type" value="Genomic_DNA"/>
</dbReference>
<reference evidence="23" key="1">
    <citation type="journal article" date="2019" name="Int. J. Syst. Evol. Microbiol.">
        <title>The Global Catalogue of Microorganisms (GCM) 10K type strain sequencing project: providing services to taxonomists for standard genome sequencing and annotation.</title>
        <authorList>
            <consortium name="The Broad Institute Genomics Platform"/>
            <consortium name="The Broad Institute Genome Sequencing Center for Infectious Disease"/>
            <person name="Wu L."/>
            <person name="Ma J."/>
        </authorList>
    </citation>
    <scope>NUCLEOTIDE SEQUENCE [LARGE SCALE GENOMIC DNA]</scope>
    <source>
        <strain evidence="23">CGMCC 1.6375</strain>
    </source>
</reference>
<comment type="cofactor">
    <cofactor evidence="2">
        <name>[4Fe-4S] cluster</name>
        <dbReference type="ChEBI" id="CHEBI:49883"/>
    </cofactor>
</comment>
<evidence type="ECO:0000259" key="21">
    <source>
        <dbReference type="PROSITE" id="PS50109"/>
    </source>
</evidence>
<protein>
    <recommendedName>
        <fullName evidence="5">Oxygen sensor histidine kinase NreB</fullName>
        <ecNumber evidence="4">2.7.13.3</ecNumber>
    </recommendedName>
    <alternativeName>
        <fullName evidence="18">Nitrogen regulation protein B</fullName>
    </alternativeName>
</protein>
<keyword evidence="20" id="KW-0472">Membrane</keyword>
<dbReference type="Pfam" id="PF02518">
    <property type="entry name" value="HATPase_c"/>
    <property type="match status" value="1"/>
</dbReference>
<evidence type="ECO:0000256" key="15">
    <source>
        <dbReference type="ARBA" id="ARBA00023012"/>
    </source>
</evidence>
<keyword evidence="10" id="KW-0479">Metal-binding</keyword>
<accession>A0ABQ2HIQ3</accession>
<dbReference type="PRINTS" id="PR00344">
    <property type="entry name" value="BCTRLSENSOR"/>
</dbReference>
<evidence type="ECO:0000256" key="5">
    <source>
        <dbReference type="ARBA" id="ARBA00017322"/>
    </source>
</evidence>
<evidence type="ECO:0000256" key="20">
    <source>
        <dbReference type="SAM" id="Phobius"/>
    </source>
</evidence>
<dbReference type="SUPFAM" id="SSF55874">
    <property type="entry name" value="ATPase domain of HSP90 chaperone/DNA topoisomerase II/histidine kinase"/>
    <property type="match status" value="1"/>
</dbReference>
<evidence type="ECO:0000256" key="19">
    <source>
        <dbReference type="SAM" id="Coils"/>
    </source>
</evidence>
<evidence type="ECO:0000256" key="1">
    <source>
        <dbReference type="ARBA" id="ARBA00000085"/>
    </source>
</evidence>
<dbReference type="InterPro" id="IPR005467">
    <property type="entry name" value="His_kinase_dom"/>
</dbReference>
<dbReference type="Gene3D" id="1.20.5.1930">
    <property type="match status" value="1"/>
</dbReference>
<evidence type="ECO:0000256" key="9">
    <source>
        <dbReference type="ARBA" id="ARBA00022679"/>
    </source>
</evidence>
<comment type="function">
    <text evidence="17">Member of the two-component regulatory system NreB/NreC involved in the control of dissimilatory nitrate/nitrite reduction in response to oxygen. NreB functions as a direct oxygen sensor histidine kinase which is autophosphorylated, in the absence of oxygen, probably at the conserved histidine residue, and transfers its phosphate group probably to a conserved aspartate residue of NreC. NreB/NreC activates the expression of the nitrate (narGHJI) and nitrite (nir) reductase operons, as well as the putative nitrate transporter gene narT.</text>
</comment>
<dbReference type="InterPro" id="IPR004358">
    <property type="entry name" value="Sig_transdc_His_kin-like_C"/>
</dbReference>
<evidence type="ECO:0000256" key="2">
    <source>
        <dbReference type="ARBA" id="ARBA00001966"/>
    </source>
</evidence>
<dbReference type="Pfam" id="PF07730">
    <property type="entry name" value="HisKA_3"/>
    <property type="match status" value="1"/>
</dbReference>
<keyword evidence="14" id="KW-0408">Iron</keyword>
<keyword evidence="9" id="KW-0808">Transferase</keyword>
<dbReference type="Proteomes" id="UP000632339">
    <property type="component" value="Unassembled WGS sequence"/>
</dbReference>
<evidence type="ECO:0000256" key="14">
    <source>
        <dbReference type="ARBA" id="ARBA00023004"/>
    </source>
</evidence>
<organism evidence="22 23">
    <name type="scientific">Dyadobacter beijingensis</name>
    <dbReference type="NCBI Taxonomy" id="365489"/>
    <lineage>
        <taxon>Bacteria</taxon>
        <taxon>Pseudomonadati</taxon>
        <taxon>Bacteroidota</taxon>
        <taxon>Cytophagia</taxon>
        <taxon>Cytophagales</taxon>
        <taxon>Spirosomataceae</taxon>
        <taxon>Dyadobacter</taxon>
    </lineage>
</organism>
<dbReference type="InterPro" id="IPR011712">
    <property type="entry name" value="Sig_transdc_His_kin_sub3_dim/P"/>
</dbReference>
<dbReference type="PANTHER" id="PTHR24421:SF10">
    <property type="entry name" value="NITRATE_NITRITE SENSOR PROTEIN NARQ"/>
    <property type="match status" value="1"/>
</dbReference>
<dbReference type="CDD" id="cd16917">
    <property type="entry name" value="HATPase_UhpB-NarQ-NarX-like"/>
    <property type="match status" value="1"/>
</dbReference>
<keyword evidence="19" id="KW-0175">Coiled coil</keyword>
<keyword evidence="13" id="KW-0067">ATP-binding</keyword>
<keyword evidence="12" id="KW-0418">Kinase</keyword>
<dbReference type="PANTHER" id="PTHR24421">
    <property type="entry name" value="NITRATE/NITRITE SENSOR PROTEIN NARX-RELATED"/>
    <property type="match status" value="1"/>
</dbReference>
<comment type="subcellular location">
    <subcellularLocation>
        <location evidence="3">Cytoplasm</location>
    </subcellularLocation>
</comment>
<dbReference type="Pfam" id="PF13181">
    <property type="entry name" value="TPR_8"/>
    <property type="match status" value="1"/>
</dbReference>
<keyword evidence="8" id="KW-0597">Phosphoprotein</keyword>
<dbReference type="Gene3D" id="3.30.565.10">
    <property type="entry name" value="Histidine kinase-like ATPase, C-terminal domain"/>
    <property type="match status" value="1"/>
</dbReference>
<keyword evidence="15" id="KW-0902">Two-component regulatory system</keyword>
<evidence type="ECO:0000256" key="7">
    <source>
        <dbReference type="ARBA" id="ARBA00022490"/>
    </source>
</evidence>
<dbReference type="InterPro" id="IPR036890">
    <property type="entry name" value="HATPase_C_sf"/>
</dbReference>
<comment type="caution">
    <text evidence="22">The sequence shown here is derived from an EMBL/GenBank/DDBJ whole genome shotgun (WGS) entry which is preliminary data.</text>
</comment>
<evidence type="ECO:0000256" key="13">
    <source>
        <dbReference type="ARBA" id="ARBA00022840"/>
    </source>
</evidence>
<evidence type="ECO:0000256" key="6">
    <source>
        <dbReference type="ARBA" id="ARBA00022485"/>
    </source>
</evidence>
<dbReference type="Gene3D" id="1.25.40.10">
    <property type="entry name" value="Tetratricopeptide repeat domain"/>
    <property type="match status" value="2"/>
</dbReference>
<dbReference type="RefSeq" id="WP_019945520.1">
    <property type="nucleotide sequence ID" value="NZ_BMLI01000001.1"/>
</dbReference>
<keyword evidence="20" id="KW-1133">Transmembrane helix</keyword>
<keyword evidence="7" id="KW-0963">Cytoplasm</keyword>
<evidence type="ECO:0000256" key="4">
    <source>
        <dbReference type="ARBA" id="ARBA00012438"/>
    </source>
</evidence>
<feature type="coiled-coil region" evidence="19">
    <location>
        <begin position="381"/>
        <end position="419"/>
    </location>
</feature>
<dbReference type="PROSITE" id="PS50109">
    <property type="entry name" value="HIS_KIN"/>
    <property type="match status" value="1"/>
</dbReference>
<sequence length="650" mass="73921">MKKLLFALIFLPYTGYSQTSVIDSLKRSLQTIGGLPEGYAKDTAYCSALKAVIRAYVDIDIDSASHYNMHLIQMSERQGLQKDLIYAYQYAGYLYQVRGDYHQSIRYHFKALPLAEKLKQYTRMAASYGWLAHAYTSLGEFNRAIRFCELGLTTLKLHPDSYVQCSILNVQGAVLRQQGKLDQALKVNRQLYDLARKDNHAWYEAQGLHAIGWVYKEMNNIPLGLIYFRDALVLAQKMGVVDLQGSILLNMSDLYSKQKDWENALQYCNMAKIAAVKVKNSSIEAEAFENFYKIYKQIDQPANALNAYEKFITLKDSLSKEKTDHRIETLQAQYDNVQKTNDLNNKETELLAHRRTRNELLAGIIFILVIAGMLFLNNTRLQAKNKQIDGQKKLIEIAREELSNINKTLESRVEERTHELLHANQELIRKNEDIKNALYKGQAIERKRVAIELHDNLSSLLSAVNMSIQHINFEHLSKTEQTSYQTIKHLVKNAYAEVRNISHNILPADLEKKGLVTTLATFVANLNQSSPIQFSLMIYGLDQRLPIEIEFNAYSIVLELINNAIKHASASSVVISLKRTDCEIELAVTDDGIGLIDSNAKRGVGLQNIQARLEHLGGAFTSSQQEERGTRFEIKIPVETKFFTGNLPSV</sequence>
<evidence type="ECO:0000313" key="23">
    <source>
        <dbReference type="Proteomes" id="UP000632339"/>
    </source>
</evidence>
<keyword evidence="11" id="KW-0547">Nucleotide-binding</keyword>
<dbReference type="InterPro" id="IPR011990">
    <property type="entry name" value="TPR-like_helical_dom_sf"/>
</dbReference>
<gene>
    <name evidence="22" type="ORF">GCM10010967_12990</name>
</gene>
<dbReference type="EC" id="2.7.13.3" evidence="4"/>
<evidence type="ECO:0000256" key="18">
    <source>
        <dbReference type="ARBA" id="ARBA00030800"/>
    </source>
</evidence>
<dbReference type="SMART" id="SM00387">
    <property type="entry name" value="HATPase_c"/>
    <property type="match status" value="1"/>
</dbReference>